<dbReference type="KEGG" id="sgp:SpiGrapes_2353"/>
<dbReference type="HOGENOM" id="CLU_2496312_0_0_12"/>
<dbReference type="Proteomes" id="UP000005632">
    <property type="component" value="Chromosome"/>
</dbReference>
<evidence type="ECO:0000313" key="1">
    <source>
        <dbReference type="EMBL" id="AEV30127.1"/>
    </source>
</evidence>
<name>G8QSU5_SPHPG</name>
<accession>G8QSU5</accession>
<reference evidence="1 2" key="1">
    <citation type="submission" date="2011-11" db="EMBL/GenBank/DDBJ databases">
        <title>Complete sequence of Spirochaeta sp. grapes.</title>
        <authorList>
            <consortium name="US DOE Joint Genome Institute"/>
            <person name="Lucas S."/>
            <person name="Han J."/>
            <person name="Lapidus A."/>
            <person name="Cheng J.-F."/>
            <person name="Goodwin L."/>
            <person name="Pitluck S."/>
            <person name="Peters L."/>
            <person name="Ovchinnikova G."/>
            <person name="Munk A.C."/>
            <person name="Detter J.C."/>
            <person name="Han C."/>
            <person name="Tapia R."/>
            <person name="Land M."/>
            <person name="Hauser L."/>
            <person name="Kyrpides N."/>
            <person name="Ivanova N."/>
            <person name="Pagani I."/>
            <person name="Ritalahtilisa K."/>
            <person name="Loeffler F."/>
            <person name="Woyke T."/>
        </authorList>
    </citation>
    <scope>NUCLEOTIDE SEQUENCE [LARGE SCALE GENOMIC DNA]</scope>
    <source>
        <strain evidence="2">ATCC BAA-1885 / DSM 22778 / Grapes</strain>
    </source>
</reference>
<sequence length="86" mass="9855">MNRTIEDRGQGCFVAQLTDDSQMSWPWQDFYSRRIQERTKCKHIVCVIDAQGDIGFWELPEGRISLNGLHCLEQANSVTLPLGKDT</sequence>
<protein>
    <submittedName>
        <fullName evidence="1">Uncharacterized protein</fullName>
    </submittedName>
</protein>
<gene>
    <name evidence="1" type="ordered locus">SpiGrapes_2353</name>
</gene>
<keyword evidence="2" id="KW-1185">Reference proteome</keyword>
<proteinExistence type="predicted"/>
<evidence type="ECO:0000313" key="2">
    <source>
        <dbReference type="Proteomes" id="UP000005632"/>
    </source>
</evidence>
<dbReference type="EMBL" id="CP003155">
    <property type="protein sequence ID" value="AEV30127.1"/>
    <property type="molecule type" value="Genomic_DNA"/>
</dbReference>
<organism evidence="1 2">
    <name type="scientific">Sphaerochaeta pleomorpha (strain ATCC BAA-1885 / DSM 22778 / Grapes)</name>
    <dbReference type="NCBI Taxonomy" id="158190"/>
    <lineage>
        <taxon>Bacteria</taxon>
        <taxon>Pseudomonadati</taxon>
        <taxon>Spirochaetota</taxon>
        <taxon>Spirochaetia</taxon>
        <taxon>Spirochaetales</taxon>
        <taxon>Sphaerochaetaceae</taxon>
        <taxon>Sphaerochaeta</taxon>
    </lineage>
</organism>
<dbReference type="AlphaFoldDB" id="G8QSU5"/>